<dbReference type="SMART" id="SM00054">
    <property type="entry name" value="EFh"/>
    <property type="match status" value="2"/>
</dbReference>
<dbReference type="EMBL" id="CH991572">
    <property type="protein sequence ID" value="EDQ85584.1"/>
    <property type="molecule type" value="Genomic_DNA"/>
</dbReference>
<proteinExistence type="predicted"/>
<feature type="domain" description="EF-hand" evidence="2">
    <location>
        <begin position="39"/>
        <end position="72"/>
    </location>
</feature>
<dbReference type="AlphaFoldDB" id="A9VA13"/>
<dbReference type="InParanoid" id="A9VA13"/>
<dbReference type="OMA" id="ITHEAQH"/>
<reference evidence="3 4" key="1">
    <citation type="journal article" date="2008" name="Nature">
        <title>The genome of the choanoflagellate Monosiga brevicollis and the origin of metazoans.</title>
        <authorList>
            <consortium name="JGI Sequencing"/>
            <person name="King N."/>
            <person name="Westbrook M.J."/>
            <person name="Young S.L."/>
            <person name="Kuo A."/>
            <person name="Abedin M."/>
            <person name="Chapman J."/>
            <person name="Fairclough S."/>
            <person name="Hellsten U."/>
            <person name="Isogai Y."/>
            <person name="Letunic I."/>
            <person name="Marr M."/>
            <person name="Pincus D."/>
            <person name="Putnam N."/>
            <person name="Rokas A."/>
            <person name="Wright K.J."/>
            <person name="Zuzow R."/>
            <person name="Dirks W."/>
            <person name="Good M."/>
            <person name="Goodstein D."/>
            <person name="Lemons D."/>
            <person name="Li W."/>
            <person name="Lyons J.B."/>
            <person name="Morris A."/>
            <person name="Nichols S."/>
            <person name="Richter D.J."/>
            <person name="Salamov A."/>
            <person name="Bork P."/>
            <person name="Lim W.A."/>
            <person name="Manning G."/>
            <person name="Miller W.T."/>
            <person name="McGinnis W."/>
            <person name="Shapiro H."/>
            <person name="Tjian R."/>
            <person name="Grigoriev I.V."/>
            <person name="Rokhsar D."/>
        </authorList>
    </citation>
    <scope>NUCLEOTIDE SEQUENCE [LARGE SCALE GENOMIC DNA]</scope>
    <source>
        <strain evidence="4">MX1 / ATCC 50154</strain>
    </source>
</reference>
<protein>
    <recommendedName>
        <fullName evidence="2">EF-hand domain-containing protein</fullName>
    </recommendedName>
</protein>
<gene>
    <name evidence="3" type="ORF">MONBRDRAFT_29070</name>
</gene>
<accession>A9VA13</accession>
<evidence type="ECO:0000313" key="3">
    <source>
        <dbReference type="EMBL" id="EDQ85584.1"/>
    </source>
</evidence>
<dbReference type="eggNOG" id="ENOG502QWRY">
    <property type="taxonomic scope" value="Eukaryota"/>
</dbReference>
<dbReference type="PANTHER" id="PTHR12178">
    <property type="entry name" value="EF-HAND DOMAIN-CONTAINING PROTEIN"/>
    <property type="match status" value="1"/>
</dbReference>
<dbReference type="GO" id="GO:0005509">
    <property type="term" value="F:calcium ion binding"/>
    <property type="evidence" value="ECO:0007669"/>
    <property type="project" value="InterPro"/>
</dbReference>
<dbReference type="Pfam" id="PF13499">
    <property type="entry name" value="EF-hand_7"/>
    <property type="match status" value="1"/>
</dbReference>
<dbReference type="RefSeq" id="XP_001749533.1">
    <property type="nucleotide sequence ID" value="XM_001749481.1"/>
</dbReference>
<keyword evidence="1" id="KW-0106">Calcium</keyword>
<dbReference type="InterPro" id="IPR002048">
    <property type="entry name" value="EF_hand_dom"/>
</dbReference>
<dbReference type="PROSITE" id="PS00018">
    <property type="entry name" value="EF_HAND_1"/>
    <property type="match status" value="2"/>
</dbReference>
<name>A9VA13_MONBE</name>
<dbReference type="PROSITE" id="PS50222">
    <property type="entry name" value="EF_HAND_2"/>
    <property type="match status" value="2"/>
</dbReference>
<organism evidence="3 4">
    <name type="scientific">Monosiga brevicollis</name>
    <name type="common">Choanoflagellate</name>
    <dbReference type="NCBI Taxonomy" id="81824"/>
    <lineage>
        <taxon>Eukaryota</taxon>
        <taxon>Choanoflagellata</taxon>
        <taxon>Craspedida</taxon>
        <taxon>Salpingoecidae</taxon>
        <taxon>Monosiga</taxon>
    </lineage>
</organism>
<evidence type="ECO:0000313" key="4">
    <source>
        <dbReference type="Proteomes" id="UP000001357"/>
    </source>
</evidence>
<dbReference type="PANTHER" id="PTHR12178:SF10">
    <property type="entry name" value="N-TERMINAL EF-HAND CALCIUM-BINDING PROTEIN 1-LIKE ISOFORM X1"/>
    <property type="match status" value="1"/>
</dbReference>
<dbReference type="GeneID" id="5894828"/>
<dbReference type="KEGG" id="mbr:MONBRDRAFT_29070"/>
<dbReference type="SUPFAM" id="SSF47473">
    <property type="entry name" value="EF-hand"/>
    <property type="match status" value="1"/>
</dbReference>
<dbReference type="CDD" id="cd00051">
    <property type="entry name" value="EFh"/>
    <property type="match status" value="1"/>
</dbReference>
<keyword evidence="4" id="KW-1185">Reference proteome</keyword>
<dbReference type="InterPro" id="IPR039862">
    <property type="entry name" value="NECAB1/2/3"/>
</dbReference>
<evidence type="ECO:0000259" key="2">
    <source>
        <dbReference type="PROSITE" id="PS50222"/>
    </source>
</evidence>
<evidence type="ECO:0000256" key="1">
    <source>
        <dbReference type="ARBA" id="ARBA00022837"/>
    </source>
</evidence>
<dbReference type="InterPro" id="IPR011992">
    <property type="entry name" value="EF-hand-dom_pair"/>
</dbReference>
<feature type="domain" description="EF-hand" evidence="2">
    <location>
        <begin position="3"/>
        <end position="38"/>
    </location>
</feature>
<dbReference type="InterPro" id="IPR018247">
    <property type="entry name" value="EF_Hand_1_Ca_BS"/>
</dbReference>
<dbReference type="Proteomes" id="UP000001357">
    <property type="component" value="Unassembled WGS sequence"/>
</dbReference>
<dbReference type="Gene3D" id="1.10.238.10">
    <property type="entry name" value="EF-hand"/>
    <property type="match status" value="1"/>
</dbReference>
<sequence>MASAQELVQDIFRRADKNDNGRLSLEELRDFLGEDELNEEEFLALFNSIDADHSGSIDTTELATYFQQHWGDFGHMFHAITSIHEPLAQCLTHTYNVHQNGSPSDRAMARMFAREIGGHLEQIVDQLELAHRAMAPEDEPRGRAGRVVRQIEVYADEAASQLHDVEARIAAAVREAVHEAQANQNQWAVPASLALLGLGLAAVAFRLVHKP</sequence>